<sequence length="403" mass="45101">MMIMIFWLLLIIIELYMSTSDWFQPFENASYFKDKTDLPIKIFETTNVKNVYPLLSREVYAYALILGSKDIPPTNLNFSIYLHRLASFRHWPSDHPVSTIDLAENGFFYIDTEVPDRDNDSVMCSACCVTISRWKKEDNISEVHRRNSPACPFLLRLKEGENGEVNQETASYASIDPTVAQEGNAGEACLNLTGNTGQISPGHHHPVTSFHPGNRESVISQENDTELFSSIFIGTSHPQSSTPEEGIDLSSGPTAILTSNANYSLPNSTSMAASQLIGRPRAEAEATHLNVIDGRHNMGGSTFLQREIVTPQSAESPSVHSYFSVNARRETFQFSGLSPDEIDALVEEGFYYTESGVIRCFNCGVEIPRWRSLPPAQLTHRHLNVHQRFARSNTLDTSIHNTH</sequence>
<dbReference type="Pfam" id="PF00653">
    <property type="entry name" value="BIR"/>
    <property type="match status" value="2"/>
</dbReference>
<organism evidence="2 3">
    <name type="scientific">Biomphalaria pfeifferi</name>
    <name type="common">Bloodfluke planorb</name>
    <name type="synonym">Freshwater snail</name>
    <dbReference type="NCBI Taxonomy" id="112525"/>
    <lineage>
        <taxon>Eukaryota</taxon>
        <taxon>Metazoa</taxon>
        <taxon>Spiralia</taxon>
        <taxon>Lophotrochozoa</taxon>
        <taxon>Mollusca</taxon>
        <taxon>Gastropoda</taxon>
        <taxon>Heterobranchia</taxon>
        <taxon>Euthyneura</taxon>
        <taxon>Panpulmonata</taxon>
        <taxon>Hygrophila</taxon>
        <taxon>Lymnaeoidea</taxon>
        <taxon>Planorbidae</taxon>
        <taxon>Biomphalaria</taxon>
    </lineage>
</organism>
<dbReference type="InterPro" id="IPR001370">
    <property type="entry name" value="BIR_rpt"/>
</dbReference>
<comment type="caution">
    <text evidence="2">The sequence shown here is derived from an EMBL/GenBank/DDBJ whole genome shotgun (WGS) entry which is preliminary data.</text>
</comment>
<feature type="signal peptide" evidence="1">
    <location>
        <begin position="1"/>
        <end position="20"/>
    </location>
</feature>
<dbReference type="PANTHER" id="PTHR10044">
    <property type="entry name" value="INHIBITOR OF APOPTOSIS"/>
    <property type="match status" value="1"/>
</dbReference>
<gene>
    <name evidence="2" type="ORF">Bpfe_026318</name>
</gene>
<evidence type="ECO:0000313" key="3">
    <source>
        <dbReference type="Proteomes" id="UP001233172"/>
    </source>
</evidence>
<dbReference type="Proteomes" id="UP001233172">
    <property type="component" value="Unassembled WGS sequence"/>
</dbReference>
<dbReference type="CDD" id="cd00022">
    <property type="entry name" value="BIR"/>
    <property type="match status" value="1"/>
</dbReference>
<dbReference type="SMART" id="SM00238">
    <property type="entry name" value="BIR"/>
    <property type="match status" value="2"/>
</dbReference>
<dbReference type="InterPro" id="IPR050784">
    <property type="entry name" value="IAP"/>
</dbReference>
<reference evidence="2" key="2">
    <citation type="submission" date="2023-04" db="EMBL/GenBank/DDBJ databases">
        <authorList>
            <person name="Bu L."/>
            <person name="Lu L."/>
            <person name="Laidemitt M.R."/>
            <person name="Zhang S.M."/>
            <person name="Mutuku M."/>
            <person name="Mkoji G."/>
            <person name="Steinauer M."/>
            <person name="Loker E.S."/>
        </authorList>
    </citation>
    <scope>NUCLEOTIDE SEQUENCE</scope>
    <source>
        <strain evidence="2">KasaAsao</strain>
        <tissue evidence="2">Whole Snail</tissue>
    </source>
</reference>
<reference evidence="2" key="1">
    <citation type="journal article" date="2023" name="PLoS Negl. Trop. Dis.">
        <title>A genome sequence for Biomphalaria pfeifferi, the major vector snail for the human-infecting parasite Schistosoma mansoni.</title>
        <authorList>
            <person name="Bu L."/>
            <person name="Lu L."/>
            <person name="Laidemitt M.R."/>
            <person name="Zhang S.M."/>
            <person name="Mutuku M."/>
            <person name="Mkoji G."/>
            <person name="Steinauer M."/>
            <person name="Loker E.S."/>
        </authorList>
    </citation>
    <scope>NUCLEOTIDE SEQUENCE</scope>
    <source>
        <strain evidence="2">KasaAsao</strain>
    </source>
</reference>
<dbReference type="Gene3D" id="1.10.1170.10">
    <property type="entry name" value="Inhibitor Of Apoptosis Protein (2mihbC-IAP-1), Chain A"/>
    <property type="match status" value="2"/>
</dbReference>
<dbReference type="PANTHER" id="PTHR10044:SF139">
    <property type="entry name" value="DEATH-ASSOCIATED INHIBITOR OF APOPTOSIS 2"/>
    <property type="match status" value="1"/>
</dbReference>
<feature type="chain" id="PRO_5042094936" evidence="1">
    <location>
        <begin position="21"/>
        <end position="403"/>
    </location>
</feature>
<proteinExistence type="predicted"/>
<evidence type="ECO:0000313" key="2">
    <source>
        <dbReference type="EMBL" id="KAK0044296.1"/>
    </source>
</evidence>
<accession>A0AAD8AXK4</accession>
<evidence type="ECO:0000256" key="1">
    <source>
        <dbReference type="SAM" id="SignalP"/>
    </source>
</evidence>
<dbReference type="GO" id="GO:0005737">
    <property type="term" value="C:cytoplasm"/>
    <property type="evidence" value="ECO:0007669"/>
    <property type="project" value="TreeGrafter"/>
</dbReference>
<dbReference type="PROSITE" id="PS50143">
    <property type="entry name" value="BIR_REPEAT_2"/>
    <property type="match status" value="2"/>
</dbReference>
<dbReference type="AlphaFoldDB" id="A0AAD8AXK4"/>
<protein>
    <submittedName>
        <fullName evidence="2">Baculoviral IAP repeat-containing protein 7-A</fullName>
    </submittedName>
</protein>
<dbReference type="SUPFAM" id="SSF57924">
    <property type="entry name" value="Inhibitor of apoptosis (IAP) repeat"/>
    <property type="match status" value="2"/>
</dbReference>
<keyword evidence="1" id="KW-0732">Signal</keyword>
<dbReference type="EMBL" id="JASAOG010000201">
    <property type="protein sequence ID" value="KAK0044296.1"/>
    <property type="molecule type" value="Genomic_DNA"/>
</dbReference>
<dbReference type="GO" id="GO:0005634">
    <property type="term" value="C:nucleus"/>
    <property type="evidence" value="ECO:0007669"/>
    <property type="project" value="TreeGrafter"/>
</dbReference>
<keyword evidence="3" id="KW-1185">Reference proteome</keyword>
<name>A0AAD8AXK4_BIOPF</name>